<proteinExistence type="predicted"/>
<sequence length="135" mass="15402">MEELERRWRCPGEVVVEMLCRLAPGPRAHVRYCKMRLVGHKCPRCAWHAAGDQPVGLLPRCSVSPPMPQLGLHTNPFFAWRGSLLHKHVNRQVEVVDQRRSSHKCVLVHRSLPCSRSSSLLQPPHRCLRSSFISA</sequence>
<reference evidence="2" key="1">
    <citation type="journal article" date="2005" name="Nature">
        <title>The map-based sequence of the rice genome.</title>
        <authorList>
            <consortium name="International rice genome sequencing project (IRGSP)"/>
            <person name="Matsumoto T."/>
            <person name="Wu J."/>
            <person name="Kanamori H."/>
            <person name="Katayose Y."/>
            <person name="Fujisawa M."/>
            <person name="Namiki N."/>
            <person name="Mizuno H."/>
            <person name="Yamamoto K."/>
            <person name="Antonio B.A."/>
            <person name="Baba T."/>
            <person name="Sakata K."/>
            <person name="Nagamura Y."/>
            <person name="Aoki H."/>
            <person name="Arikawa K."/>
            <person name="Arita K."/>
            <person name="Bito T."/>
            <person name="Chiden Y."/>
            <person name="Fujitsuka N."/>
            <person name="Fukunaka R."/>
            <person name="Hamada M."/>
            <person name="Harada C."/>
            <person name="Hayashi A."/>
            <person name="Hijishita S."/>
            <person name="Honda M."/>
            <person name="Hosokawa S."/>
            <person name="Ichikawa Y."/>
            <person name="Idonuma A."/>
            <person name="Iijima M."/>
            <person name="Ikeda M."/>
            <person name="Ikeno M."/>
            <person name="Ito K."/>
            <person name="Ito S."/>
            <person name="Ito T."/>
            <person name="Ito Y."/>
            <person name="Ito Y."/>
            <person name="Iwabuchi A."/>
            <person name="Kamiya K."/>
            <person name="Karasawa W."/>
            <person name="Kurita K."/>
            <person name="Katagiri S."/>
            <person name="Kikuta A."/>
            <person name="Kobayashi H."/>
            <person name="Kobayashi N."/>
            <person name="Machita K."/>
            <person name="Maehara T."/>
            <person name="Masukawa M."/>
            <person name="Mizubayashi T."/>
            <person name="Mukai Y."/>
            <person name="Nagasaki H."/>
            <person name="Nagata Y."/>
            <person name="Naito S."/>
            <person name="Nakashima M."/>
            <person name="Nakama Y."/>
            <person name="Nakamichi Y."/>
            <person name="Nakamura M."/>
            <person name="Meguro A."/>
            <person name="Negishi M."/>
            <person name="Ohta I."/>
            <person name="Ohta T."/>
            <person name="Okamoto M."/>
            <person name="Ono N."/>
            <person name="Saji S."/>
            <person name="Sakaguchi M."/>
            <person name="Sakai K."/>
            <person name="Shibata M."/>
            <person name="Shimokawa T."/>
            <person name="Song J."/>
            <person name="Takazaki Y."/>
            <person name="Terasawa K."/>
            <person name="Tsugane M."/>
            <person name="Tsuji K."/>
            <person name="Ueda S."/>
            <person name="Waki K."/>
            <person name="Yamagata H."/>
            <person name="Yamamoto M."/>
            <person name="Yamamoto S."/>
            <person name="Yamane H."/>
            <person name="Yoshiki S."/>
            <person name="Yoshihara R."/>
            <person name="Yukawa K."/>
            <person name="Zhong H."/>
            <person name="Yano M."/>
            <person name="Yuan Q."/>
            <person name="Ouyang S."/>
            <person name="Liu J."/>
            <person name="Jones K.M."/>
            <person name="Gansberger K."/>
            <person name="Moffat K."/>
            <person name="Hill J."/>
            <person name="Bera J."/>
            <person name="Fadrosh D."/>
            <person name="Jin S."/>
            <person name="Johri S."/>
            <person name="Kim M."/>
            <person name="Overton L."/>
            <person name="Reardon M."/>
            <person name="Tsitrin T."/>
            <person name="Vuong H."/>
            <person name="Weaver B."/>
            <person name="Ciecko A."/>
            <person name="Tallon L."/>
            <person name="Jackson J."/>
            <person name="Pai G."/>
            <person name="Aken S.V."/>
            <person name="Utterback T."/>
            <person name="Reidmuller S."/>
            <person name="Feldblyum T."/>
            <person name="Hsiao J."/>
            <person name="Zismann V."/>
            <person name="Iobst S."/>
            <person name="de Vazeille A.R."/>
            <person name="Buell C.R."/>
            <person name="Ying K."/>
            <person name="Li Y."/>
            <person name="Lu T."/>
            <person name="Huang Y."/>
            <person name="Zhao Q."/>
            <person name="Feng Q."/>
            <person name="Zhang L."/>
            <person name="Zhu J."/>
            <person name="Weng Q."/>
            <person name="Mu J."/>
            <person name="Lu Y."/>
            <person name="Fan D."/>
            <person name="Liu Y."/>
            <person name="Guan J."/>
            <person name="Zhang Y."/>
            <person name="Yu S."/>
            <person name="Liu X."/>
            <person name="Zhang Y."/>
            <person name="Hong G."/>
            <person name="Han B."/>
            <person name="Choisne N."/>
            <person name="Demange N."/>
            <person name="Orjeda G."/>
            <person name="Samain S."/>
            <person name="Cattolico L."/>
            <person name="Pelletier E."/>
            <person name="Couloux A."/>
            <person name="Segurens B."/>
            <person name="Wincker P."/>
            <person name="D'Hont A."/>
            <person name="Scarpelli C."/>
            <person name="Weissenbach J."/>
            <person name="Salanoubat M."/>
            <person name="Quetier F."/>
            <person name="Yu Y."/>
            <person name="Kim H.R."/>
            <person name="Rambo T."/>
            <person name="Currie J."/>
            <person name="Collura K."/>
            <person name="Luo M."/>
            <person name="Yang T."/>
            <person name="Ammiraju J.S.S."/>
            <person name="Engler F."/>
            <person name="Soderlund C."/>
            <person name="Wing R.A."/>
            <person name="Palmer L.E."/>
            <person name="de la Bastide M."/>
            <person name="Spiegel L."/>
            <person name="Nascimento L."/>
            <person name="Zutavern T."/>
            <person name="O'Shaughnessy A."/>
            <person name="Dike S."/>
            <person name="Dedhia N."/>
            <person name="Preston R."/>
            <person name="Balija V."/>
            <person name="McCombie W.R."/>
            <person name="Chow T."/>
            <person name="Chen H."/>
            <person name="Chung M."/>
            <person name="Chen C."/>
            <person name="Shaw J."/>
            <person name="Wu H."/>
            <person name="Hsiao K."/>
            <person name="Chao Y."/>
            <person name="Chu M."/>
            <person name="Cheng C."/>
            <person name="Hour A."/>
            <person name="Lee P."/>
            <person name="Lin S."/>
            <person name="Lin Y."/>
            <person name="Liou J."/>
            <person name="Liu S."/>
            <person name="Hsing Y."/>
            <person name="Raghuvanshi S."/>
            <person name="Mohanty A."/>
            <person name="Bharti A.K."/>
            <person name="Gaur A."/>
            <person name="Gupta V."/>
            <person name="Kumar D."/>
            <person name="Ravi V."/>
            <person name="Vij S."/>
            <person name="Kapur A."/>
            <person name="Khurana P."/>
            <person name="Khurana P."/>
            <person name="Khurana J.P."/>
            <person name="Tyagi A.K."/>
            <person name="Gaikwad K."/>
            <person name="Singh A."/>
            <person name="Dalal V."/>
            <person name="Srivastava S."/>
            <person name="Dixit A."/>
            <person name="Pal A.K."/>
            <person name="Ghazi I.A."/>
            <person name="Yadav M."/>
            <person name="Pandit A."/>
            <person name="Bhargava A."/>
            <person name="Sureshbabu K."/>
            <person name="Batra K."/>
            <person name="Sharma T.R."/>
            <person name="Mohapatra T."/>
            <person name="Singh N.K."/>
            <person name="Messing J."/>
            <person name="Nelson A.B."/>
            <person name="Fuks G."/>
            <person name="Kavchok S."/>
            <person name="Keizer G."/>
            <person name="Linton E."/>
            <person name="Llaca V."/>
            <person name="Song R."/>
            <person name="Tanyolac B."/>
            <person name="Young S."/>
            <person name="Ho-Il K."/>
            <person name="Hahn J.H."/>
            <person name="Sangsakoo G."/>
            <person name="Vanavichit A."/>
            <person name="de Mattos Luiz.A.T."/>
            <person name="Zimmer P.D."/>
            <person name="Malone G."/>
            <person name="Dellagostin O."/>
            <person name="de Oliveira A.C."/>
            <person name="Bevan M."/>
            <person name="Bancroft I."/>
            <person name="Minx P."/>
            <person name="Cordum H."/>
            <person name="Wilson R."/>
            <person name="Cheng Z."/>
            <person name="Jin W."/>
            <person name="Jiang J."/>
            <person name="Leong S.A."/>
            <person name="Iwama H."/>
            <person name="Gojobori T."/>
            <person name="Itoh T."/>
            <person name="Niimura Y."/>
            <person name="Fujii Y."/>
            <person name="Habara T."/>
            <person name="Sakai H."/>
            <person name="Sato Y."/>
            <person name="Wilson G."/>
            <person name="Kumar K."/>
            <person name="McCouch S."/>
            <person name="Juretic N."/>
            <person name="Hoen D."/>
            <person name="Wright S."/>
            <person name="Bruskiewich R."/>
            <person name="Bureau T."/>
            <person name="Miyao A."/>
            <person name="Hirochika H."/>
            <person name="Nishikawa T."/>
            <person name="Kadowaki K."/>
            <person name="Sugiura M."/>
            <person name="Burr B."/>
            <person name="Sasaki T."/>
        </authorList>
    </citation>
    <scope>NUCLEOTIDE SEQUENCE [LARGE SCALE GENOMIC DNA]</scope>
    <source>
        <strain evidence="2">cv. Nipponbare</strain>
    </source>
</reference>
<dbReference type="InParanoid" id="A0A0P0WIR9"/>
<dbReference type="Proteomes" id="UP000059680">
    <property type="component" value="Chromosome 5"/>
</dbReference>
<evidence type="ECO:0000313" key="2">
    <source>
        <dbReference type="Proteomes" id="UP000059680"/>
    </source>
</evidence>
<evidence type="ECO:0000313" key="1">
    <source>
        <dbReference type="EMBL" id="BAS92597.1"/>
    </source>
</evidence>
<organism evidence="1 2">
    <name type="scientific">Oryza sativa subsp. japonica</name>
    <name type="common">Rice</name>
    <dbReference type="NCBI Taxonomy" id="39947"/>
    <lineage>
        <taxon>Eukaryota</taxon>
        <taxon>Viridiplantae</taxon>
        <taxon>Streptophyta</taxon>
        <taxon>Embryophyta</taxon>
        <taxon>Tracheophyta</taxon>
        <taxon>Spermatophyta</taxon>
        <taxon>Magnoliopsida</taxon>
        <taxon>Liliopsida</taxon>
        <taxon>Poales</taxon>
        <taxon>Poaceae</taxon>
        <taxon>BOP clade</taxon>
        <taxon>Oryzoideae</taxon>
        <taxon>Oryzeae</taxon>
        <taxon>Oryzinae</taxon>
        <taxon>Oryza</taxon>
        <taxon>Oryza sativa</taxon>
    </lineage>
</organism>
<dbReference type="EMBL" id="AP014961">
    <property type="protein sequence ID" value="BAS92597.1"/>
    <property type="molecule type" value="Genomic_DNA"/>
</dbReference>
<keyword evidence="2" id="KW-1185">Reference proteome</keyword>
<reference evidence="1 2" key="2">
    <citation type="journal article" date="2013" name="Plant Cell Physiol.">
        <title>Rice Annotation Project Database (RAP-DB): an integrative and interactive database for rice genomics.</title>
        <authorList>
            <person name="Sakai H."/>
            <person name="Lee S.S."/>
            <person name="Tanaka T."/>
            <person name="Numa H."/>
            <person name="Kim J."/>
            <person name="Kawahara Y."/>
            <person name="Wakimoto H."/>
            <person name="Yang C.C."/>
            <person name="Iwamoto M."/>
            <person name="Abe T."/>
            <person name="Yamada Y."/>
            <person name="Muto A."/>
            <person name="Inokuchi H."/>
            <person name="Ikemura T."/>
            <person name="Matsumoto T."/>
            <person name="Sasaki T."/>
            <person name="Itoh T."/>
        </authorList>
    </citation>
    <scope>NUCLEOTIDE SEQUENCE [LARGE SCALE GENOMIC DNA]</scope>
    <source>
        <strain evidence="2">cv. Nipponbare</strain>
    </source>
</reference>
<dbReference type="PaxDb" id="39947-A0A0P0WIR9"/>
<accession>A0A0P0WIR9</accession>
<reference evidence="1 2" key="3">
    <citation type="journal article" date="2013" name="Rice">
        <title>Improvement of the Oryza sativa Nipponbare reference genome using next generation sequence and optical map data.</title>
        <authorList>
            <person name="Kawahara Y."/>
            <person name="de la Bastide M."/>
            <person name="Hamilton J.P."/>
            <person name="Kanamori H."/>
            <person name="McCombie W.R."/>
            <person name="Ouyang S."/>
            <person name="Schwartz D.C."/>
            <person name="Tanaka T."/>
            <person name="Wu J."/>
            <person name="Zhou S."/>
            <person name="Childs K.L."/>
            <person name="Davidson R.M."/>
            <person name="Lin H."/>
            <person name="Quesada-Ocampo L."/>
            <person name="Vaillancourt B."/>
            <person name="Sakai H."/>
            <person name="Lee S.S."/>
            <person name="Kim J."/>
            <person name="Numa H."/>
            <person name="Itoh T."/>
            <person name="Buell C.R."/>
            <person name="Matsumoto T."/>
        </authorList>
    </citation>
    <scope>NUCLEOTIDE SEQUENCE [LARGE SCALE GENOMIC DNA]</scope>
    <source>
        <strain evidence="2">cv. Nipponbare</strain>
    </source>
</reference>
<dbReference type="AlphaFoldDB" id="A0A0P0WIR9"/>
<name>A0A0P0WIR9_ORYSJ</name>
<protein>
    <submittedName>
        <fullName evidence="1">Os05g0185400 protein</fullName>
    </submittedName>
</protein>
<gene>
    <name evidence="1" type="ordered locus">Os05g0185400</name>
    <name evidence="1" type="ORF">OSNPB_050185400</name>
</gene>